<feature type="domain" description="Protein kinase" evidence="2">
    <location>
        <begin position="131"/>
        <end position="178"/>
    </location>
</feature>
<dbReference type="GO" id="GO:0004672">
    <property type="term" value="F:protein kinase activity"/>
    <property type="evidence" value="ECO:0007669"/>
    <property type="project" value="InterPro"/>
</dbReference>
<evidence type="ECO:0000259" key="2">
    <source>
        <dbReference type="Pfam" id="PF00069"/>
    </source>
</evidence>
<name>A0A250X7H5_9CHLO</name>
<protein>
    <recommendedName>
        <fullName evidence="2">Protein kinase domain-containing protein</fullName>
    </recommendedName>
</protein>
<comment type="caution">
    <text evidence="3">The sequence shown here is derived from an EMBL/GenBank/DDBJ whole genome shotgun (WGS) entry which is preliminary data.</text>
</comment>
<dbReference type="Proteomes" id="UP000232323">
    <property type="component" value="Unassembled WGS sequence"/>
</dbReference>
<dbReference type="InterPro" id="IPR000719">
    <property type="entry name" value="Prot_kinase_dom"/>
</dbReference>
<dbReference type="AlphaFoldDB" id="A0A250X7H5"/>
<dbReference type="Pfam" id="PF00069">
    <property type="entry name" value="Pkinase"/>
    <property type="match status" value="1"/>
</dbReference>
<dbReference type="EMBL" id="BEGY01000034">
    <property type="protein sequence ID" value="GAX78710.1"/>
    <property type="molecule type" value="Genomic_DNA"/>
</dbReference>
<keyword evidence="4" id="KW-1185">Reference proteome</keyword>
<sequence length="201" mass="22930">MKWLSLFKKRREERTSSPSDGEVERDYEISKNKASNYSRSSLDQWFIARKQRTSIPELCNPTTTARLQICKAGVTTLINRKYVVIKHLGKFLSASRCAKDRCPSTQNVPSDMKGSLPSGTTNRDNIQKAFDQVKAEQFVREIAIMKKLVHPNVVRLVEVIDDPSSDNLLIVMEYVEPATCYAYGYEEEQPSCHAHPHTYSV</sequence>
<dbReference type="SUPFAM" id="SSF56112">
    <property type="entry name" value="Protein kinase-like (PK-like)"/>
    <property type="match status" value="1"/>
</dbReference>
<organism evidence="3 4">
    <name type="scientific">Chlamydomonas eustigma</name>
    <dbReference type="NCBI Taxonomy" id="1157962"/>
    <lineage>
        <taxon>Eukaryota</taxon>
        <taxon>Viridiplantae</taxon>
        <taxon>Chlorophyta</taxon>
        <taxon>core chlorophytes</taxon>
        <taxon>Chlorophyceae</taxon>
        <taxon>CS clade</taxon>
        <taxon>Chlamydomonadales</taxon>
        <taxon>Chlamydomonadaceae</taxon>
        <taxon>Chlamydomonas</taxon>
    </lineage>
</organism>
<dbReference type="InterPro" id="IPR011009">
    <property type="entry name" value="Kinase-like_dom_sf"/>
</dbReference>
<feature type="region of interest" description="Disordered" evidence="1">
    <location>
        <begin position="103"/>
        <end position="122"/>
    </location>
</feature>
<evidence type="ECO:0000313" key="3">
    <source>
        <dbReference type="EMBL" id="GAX78710.1"/>
    </source>
</evidence>
<dbReference type="Gene3D" id="3.30.200.20">
    <property type="entry name" value="Phosphorylase Kinase, domain 1"/>
    <property type="match status" value="1"/>
</dbReference>
<proteinExistence type="predicted"/>
<gene>
    <name evidence="3" type="ORF">CEUSTIGMA_g6148.t1</name>
</gene>
<evidence type="ECO:0000256" key="1">
    <source>
        <dbReference type="SAM" id="MobiDB-lite"/>
    </source>
</evidence>
<dbReference type="STRING" id="1157962.A0A250X7H5"/>
<feature type="region of interest" description="Disordered" evidence="1">
    <location>
        <begin position="1"/>
        <end position="27"/>
    </location>
</feature>
<reference evidence="3 4" key="1">
    <citation type="submission" date="2017-08" db="EMBL/GenBank/DDBJ databases">
        <title>Acidophilic green algal genome provides insights into adaptation to an acidic environment.</title>
        <authorList>
            <person name="Hirooka S."/>
            <person name="Hirose Y."/>
            <person name="Kanesaki Y."/>
            <person name="Higuchi S."/>
            <person name="Fujiwara T."/>
            <person name="Onuma R."/>
            <person name="Era A."/>
            <person name="Ohbayashi R."/>
            <person name="Uzuka A."/>
            <person name="Nozaki H."/>
            <person name="Yoshikawa H."/>
            <person name="Miyagishima S.Y."/>
        </authorList>
    </citation>
    <scope>NUCLEOTIDE SEQUENCE [LARGE SCALE GENOMIC DNA]</scope>
    <source>
        <strain evidence="3 4">NIES-2499</strain>
    </source>
</reference>
<evidence type="ECO:0000313" key="4">
    <source>
        <dbReference type="Proteomes" id="UP000232323"/>
    </source>
</evidence>
<dbReference type="GO" id="GO:0005524">
    <property type="term" value="F:ATP binding"/>
    <property type="evidence" value="ECO:0007669"/>
    <property type="project" value="InterPro"/>
</dbReference>
<dbReference type="OrthoDB" id="1737970at2759"/>
<accession>A0A250X7H5</accession>